<dbReference type="InterPro" id="IPR039554">
    <property type="entry name" value="HigA2-like_HTH"/>
</dbReference>
<protein>
    <submittedName>
        <fullName evidence="2">Transcriptional regulator</fullName>
    </submittedName>
</protein>
<proteinExistence type="predicted"/>
<feature type="domain" description="HigA2-like helix-turn-helix" evidence="1">
    <location>
        <begin position="49"/>
        <end position="99"/>
    </location>
</feature>
<dbReference type="Proteomes" id="UP000196531">
    <property type="component" value="Unassembled WGS sequence"/>
</dbReference>
<dbReference type="GO" id="GO:0003677">
    <property type="term" value="F:DNA binding"/>
    <property type="evidence" value="ECO:0007669"/>
    <property type="project" value="InterPro"/>
</dbReference>
<dbReference type="EMBL" id="MAAO01000007">
    <property type="protein sequence ID" value="OUR95748.1"/>
    <property type="molecule type" value="Genomic_DNA"/>
</dbReference>
<dbReference type="AlphaFoldDB" id="A0A1Y5F5B1"/>
<dbReference type="SUPFAM" id="SSF47413">
    <property type="entry name" value="lambda repressor-like DNA-binding domains"/>
    <property type="match status" value="1"/>
</dbReference>
<organism evidence="2 3">
    <name type="scientific">Halobacteriovorax marinus</name>
    <dbReference type="NCBI Taxonomy" id="97084"/>
    <lineage>
        <taxon>Bacteria</taxon>
        <taxon>Pseudomonadati</taxon>
        <taxon>Bdellovibrionota</taxon>
        <taxon>Bacteriovoracia</taxon>
        <taxon>Bacteriovoracales</taxon>
        <taxon>Halobacteriovoraceae</taxon>
        <taxon>Halobacteriovorax</taxon>
    </lineage>
</organism>
<dbReference type="Pfam" id="PF13744">
    <property type="entry name" value="HTH_37"/>
    <property type="match status" value="1"/>
</dbReference>
<reference evidence="3" key="1">
    <citation type="journal article" date="2017" name="Proc. Natl. Acad. Sci. U.S.A.">
        <title>Simulation of Deepwater Horizon oil plume reveals substrate specialization within a complex community of hydrocarbon-degraders.</title>
        <authorList>
            <person name="Hu P."/>
            <person name="Dubinsky E.A."/>
            <person name="Probst A.J."/>
            <person name="Wang J."/>
            <person name="Sieber C.M.K."/>
            <person name="Tom L.M."/>
            <person name="Gardinali P."/>
            <person name="Banfield J.F."/>
            <person name="Atlas R.M."/>
            <person name="Andersen G.L."/>
        </authorList>
    </citation>
    <scope>NUCLEOTIDE SEQUENCE [LARGE SCALE GENOMIC DNA]</scope>
</reference>
<accession>A0A1Y5F5B1</accession>
<evidence type="ECO:0000259" key="1">
    <source>
        <dbReference type="Pfam" id="PF13744"/>
    </source>
</evidence>
<sequence length="100" mass="11708">MSFPKKTEIDKMLKKLEKKKGTIALSPDASPLEKFRFGLCQKFLRYKLENNLSQKDLSKILEIDESKMSKILHHRIKEFSTDRLINLYVKIDPNVEINVA</sequence>
<evidence type="ECO:0000313" key="2">
    <source>
        <dbReference type="EMBL" id="OUR95748.1"/>
    </source>
</evidence>
<evidence type="ECO:0000313" key="3">
    <source>
        <dbReference type="Proteomes" id="UP000196531"/>
    </source>
</evidence>
<name>A0A1Y5F5B1_9BACT</name>
<dbReference type="InterPro" id="IPR010982">
    <property type="entry name" value="Lambda_DNA-bd_dom_sf"/>
</dbReference>
<comment type="caution">
    <text evidence="2">The sequence shown here is derived from an EMBL/GenBank/DDBJ whole genome shotgun (WGS) entry which is preliminary data.</text>
</comment>
<dbReference type="Gene3D" id="1.10.260.40">
    <property type="entry name" value="lambda repressor-like DNA-binding domains"/>
    <property type="match status" value="1"/>
</dbReference>
<gene>
    <name evidence="2" type="ORF">A9Q84_14700</name>
</gene>